<dbReference type="RefSeq" id="XP_022331704.1">
    <property type="nucleotide sequence ID" value="XM_022475996.1"/>
</dbReference>
<dbReference type="AlphaFoldDB" id="A0A8B8DW21"/>
<feature type="transmembrane region" description="Helical" evidence="3">
    <location>
        <begin position="1137"/>
        <end position="1159"/>
    </location>
</feature>
<dbReference type="CDD" id="cd00054">
    <property type="entry name" value="EGF_CA"/>
    <property type="match status" value="1"/>
</dbReference>
<dbReference type="SMART" id="SM00216">
    <property type="entry name" value="VWD"/>
    <property type="match status" value="1"/>
</dbReference>
<sequence>MRPNDSTMRLRNIKWMFLLFLSAFEQAVYSSSTTQETTTTDSFTGTSTTQAITETTTYISDSTTQSSEIPTTTTDAYSTTNDATTQSTDSPTTSTTDAATITQSTTDAATITQSTTDAATITQSTTTAATLTQSTTTAATITQSTESPTTSTAAAATTTQSTTTAATITQSTTTAPTITQSTESPTTGTAAAATTTTQSVASTTTAGTTTTQSVASTTTAGTTTTQSVASTTTAGTTTTQSVASTTTAGTTTTQSPPTTTNAAISNTSTTEGTTGSDTTTTTMEETTTVDPTTSNQTLNDTTSTPYMTSSTSPGSTTSSVGVPSNVTVTPSVVAVLGMSADNTRHEPHMVCMFNDPGGDLYFLVKWYINNNLLTTTNYSAARYNDVNTTAALRPSHWTANYSMNMNVNCSVSAQYLVNSGQGPTSMSPSFFAGVTVSHTYLDINESESQSITLKSSLPVGCSASLTDAEKERDCKANLHIITSDWGWCWNGVKYLGVAFPDNGCHVTIPYKNWGDPVSLNVTGYVDGVKNWWQRYAGIKFKSTTNPDQSDAWNDVKIDHIVSVYVRDPSEYVSGGGICGGYNDPHMVTFDRHYWENQRVGEFVMYQHKTKPFAVHALYSTCYPWRAACNCGVAIRSGKNLYVVRTCIEVSLQRVNLLPYPYERYDGCSEEDAITVQKTGSNYRVTLPSGTEVAFSFSTWSHWINYIQIVASPSDRDNTEGICGTYDGDRNNDFVPRGQSAPISLQNEEQFAVSWRVDIGAANSLFKKNPEVIYGSSSGGSTPQSQQRYCTCSSFYDFYEYSSTFNRNYAKCNLDAPTEPCSERSGQTVNVCSLGRRRRSTAGSDDVQDVIDFKYDPDYDPTIQLNNTSWENGWNETYAWKFCNESFTNDLAVTTCIEKVNTSASEYIKSCVEDIKMLGNADFVQATLDTLKKECVTTASRDSSFSNSTTEDGESILDLLRSLVCPNNCSGNGSCVNETCSCNSGYMGEDCSQQLGNPPENFTIPLNGVCDTSSRACQKTNVAGIFYSETIYAKCSYFKATPTGKENSTHVVSADVEYRHANLITITIPSAPSARRRKRSTGDVHGWDIQLSYDNQSYSSSIVILLFDSTTKSCDTSTLVCVNKVTVAEAEPEDNTGIIAGAVVGSIVVVAVVVGIIIYIKMFKRVKVSASQADLQNTKDSVPLTSTSA</sequence>
<dbReference type="KEGG" id="cvn:111129539"/>
<reference evidence="7" key="2">
    <citation type="submission" date="2025-08" db="UniProtKB">
        <authorList>
            <consortium name="RefSeq"/>
        </authorList>
    </citation>
    <scope>IDENTIFICATION</scope>
    <source>
        <tissue evidence="7">Whole sample</tissue>
    </source>
</reference>
<dbReference type="InterPro" id="IPR058727">
    <property type="entry name" value="Helical_Vwde"/>
</dbReference>
<dbReference type="PANTHER" id="PTHR46160">
    <property type="entry name" value="ALPHA-TECTORIN-RELATED"/>
    <property type="match status" value="1"/>
</dbReference>
<evidence type="ECO:0000259" key="5">
    <source>
        <dbReference type="PROSITE" id="PS51233"/>
    </source>
</evidence>
<feature type="region of interest" description="Disordered" evidence="2">
    <location>
        <begin position="59"/>
        <end position="99"/>
    </location>
</feature>
<dbReference type="PROSITE" id="PS00022">
    <property type="entry name" value="EGF_1"/>
    <property type="match status" value="1"/>
</dbReference>
<dbReference type="Pfam" id="PF23106">
    <property type="entry name" value="EGF_Teneurin"/>
    <property type="match status" value="1"/>
</dbReference>
<name>A0A8B8DW21_CRAVI</name>
<dbReference type="Pfam" id="PF26129">
    <property type="entry name" value="Vwde"/>
    <property type="match status" value="1"/>
</dbReference>
<keyword evidence="4" id="KW-0732">Signal</keyword>
<evidence type="ECO:0000313" key="7">
    <source>
        <dbReference type="RefSeq" id="XP_022331704.1"/>
    </source>
</evidence>
<keyword evidence="3" id="KW-1133">Transmembrane helix</keyword>
<dbReference type="Pfam" id="PF00094">
    <property type="entry name" value="VWD"/>
    <property type="match status" value="1"/>
</dbReference>
<dbReference type="Proteomes" id="UP000694844">
    <property type="component" value="Chromosome 1"/>
</dbReference>
<keyword evidence="3" id="KW-0472">Membrane</keyword>
<dbReference type="Gene3D" id="2.60.120.260">
    <property type="entry name" value="Galactose-binding domain-like"/>
    <property type="match status" value="1"/>
</dbReference>
<feature type="region of interest" description="Disordered" evidence="2">
    <location>
        <begin position="139"/>
        <end position="323"/>
    </location>
</feature>
<evidence type="ECO:0000256" key="1">
    <source>
        <dbReference type="ARBA" id="ARBA00023180"/>
    </source>
</evidence>
<dbReference type="PANTHER" id="PTHR46160:SF9">
    <property type="entry name" value="PROTEIN PRY2-RELATED"/>
    <property type="match status" value="1"/>
</dbReference>
<dbReference type="InterPro" id="IPR001846">
    <property type="entry name" value="VWF_type-D"/>
</dbReference>
<keyword evidence="1" id="KW-0325">Glycoprotein</keyword>
<evidence type="ECO:0000256" key="2">
    <source>
        <dbReference type="SAM" id="MobiDB-lite"/>
    </source>
</evidence>
<dbReference type="InterPro" id="IPR000742">
    <property type="entry name" value="EGF"/>
</dbReference>
<keyword evidence="6" id="KW-1185">Reference proteome</keyword>
<feature type="compositionally biased region" description="Low complexity" evidence="2">
    <location>
        <begin position="139"/>
        <end position="294"/>
    </location>
</feature>
<dbReference type="OrthoDB" id="6145328at2759"/>
<proteinExistence type="predicted"/>
<dbReference type="FunFam" id="2.10.25.10:FF:000001">
    <property type="entry name" value="Tenascin C"/>
    <property type="match status" value="1"/>
</dbReference>
<accession>A0A8B8DW21</accession>
<dbReference type="GeneID" id="111129539"/>
<dbReference type="PROSITE" id="PS51233">
    <property type="entry name" value="VWFD"/>
    <property type="match status" value="1"/>
</dbReference>
<dbReference type="PROSITE" id="PS01186">
    <property type="entry name" value="EGF_2"/>
    <property type="match status" value="1"/>
</dbReference>
<feature type="compositionally biased region" description="Low complexity" evidence="2">
    <location>
        <begin position="301"/>
        <end position="323"/>
    </location>
</feature>
<evidence type="ECO:0000313" key="6">
    <source>
        <dbReference type="Proteomes" id="UP000694844"/>
    </source>
</evidence>
<reference evidence="6" key="1">
    <citation type="submission" date="2024-06" db="UniProtKB">
        <authorList>
            <consortium name="RefSeq"/>
        </authorList>
    </citation>
    <scope>NUCLEOTIDE SEQUENCE [LARGE SCALE GENOMIC DNA]</scope>
</reference>
<feature type="chain" id="PRO_5034794827" evidence="4">
    <location>
        <begin position="31"/>
        <end position="1188"/>
    </location>
</feature>
<keyword evidence="3" id="KW-0812">Transmembrane</keyword>
<organism evidence="6 7">
    <name type="scientific">Crassostrea virginica</name>
    <name type="common">Eastern oyster</name>
    <dbReference type="NCBI Taxonomy" id="6565"/>
    <lineage>
        <taxon>Eukaryota</taxon>
        <taxon>Metazoa</taxon>
        <taxon>Spiralia</taxon>
        <taxon>Lophotrochozoa</taxon>
        <taxon>Mollusca</taxon>
        <taxon>Bivalvia</taxon>
        <taxon>Autobranchia</taxon>
        <taxon>Pteriomorphia</taxon>
        <taxon>Ostreida</taxon>
        <taxon>Ostreoidea</taxon>
        <taxon>Ostreidae</taxon>
        <taxon>Crassostrea</taxon>
    </lineage>
</organism>
<dbReference type="InterPro" id="IPR052749">
    <property type="entry name" value="Alpha-tectorin"/>
</dbReference>
<feature type="signal peptide" evidence="4">
    <location>
        <begin position="1"/>
        <end position="30"/>
    </location>
</feature>
<feature type="domain" description="VWFD" evidence="5">
    <location>
        <begin position="576"/>
        <end position="762"/>
    </location>
</feature>
<protein>
    <submittedName>
        <fullName evidence="7">von Willebrand factor D and EGF domain-containing protein-like isoform X1</fullName>
    </submittedName>
</protein>
<evidence type="ECO:0000256" key="4">
    <source>
        <dbReference type="SAM" id="SignalP"/>
    </source>
</evidence>
<evidence type="ECO:0000256" key="3">
    <source>
        <dbReference type="SAM" id="Phobius"/>
    </source>
</evidence>
<gene>
    <name evidence="7" type="primary">LOC111129539</name>
</gene>